<protein>
    <recommendedName>
        <fullName evidence="4">Pseudouridine synthase</fullName>
        <ecNumber evidence="4">5.4.99.-</ecNumber>
    </recommendedName>
</protein>
<gene>
    <name evidence="6" type="ORF">H9868_05320</name>
</gene>
<dbReference type="PANTHER" id="PTHR21600:SF35">
    <property type="entry name" value="PSEUDOURIDINE SYNTHASE"/>
    <property type="match status" value="1"/>
</dbReference>
<reference evidence="6" key="2">
    <citation type="submission" date="2021-04" db="EMBL/GenBank/DDBJ databases">
        <authorList>
            <person name="Gilroy R."/>
        </authorList>
    </citation>
    <scope>NUCLEOTIDE SEQUENCE</scope>
    <source>
        <strain evidence="6">ChiGjej6B6-1540</strain>
    </source>
</reference>
<dbReference type="InterPro" id="IPR020103">
    <property type="entry name" value="PsdUridine_synth_cat_dom_sf"/>
</dbReference>
<dbReference type="Proteomes" id="UP000824192">
    <property type="component" value="Unassembled WGS sequence"/>
</dbReference>
<dbReference type="AlphaFoldDB" id="A0A9D1UPG1"/>
<organism evidence="6 7">
    <name type="scientific">Candidatus Flavonifractor merdipullorum</name>
    <dbReference type="NCBI Taxonomy" id="2838590"/>
    <lineage>
        <taxon>Bacteria</taxon>
        <taxon>Bacillati</taxon>
        <taxon>Bacillota</taxon>
        <taxon>Clostridia</taxon>
        <taxon>Eubacteriales</taxon>
        <taxon>Oscillospiraceae</taxon>
        <taxon>Flavonifractor</taxon>
    </lineage>
</organism>
<proteinExistence type="inferred from homology"/>
<comment type="catalytic activity">
    <reaction evidence="1 4">
        <text>a uridine in RNA = a pseudouridine in RNA</text>
        <dbReference type="Rhea" id="RHEA:48348"/>
        <dbReference type="Rhea" id="RHEA-COMP:12068"/>
        <dbReference type="Rhea" id="RHEA-COMP:12069"/>
        <dbReference type="ChEBI" id="CHEBI:65314"/>
        <dbReference type="ChEBI" id="CHEBI:65315"/>
    </reaction>
</comment>
<evidence type="ECO:0000256" key="2">
    <source>
        <dbReference type="ARBA" id="ARBA00010876"/>
    </source>
</evidence>
<dbReference type="Gene3D" id="3.30.2350.10">
    <property type="entry name" value="Pseudouridine synthase"/>
    <property type="match status" value="1"/>
</dbReference>
<dbReference type="NCBIfam" id="TIGR00005">
    <property type="entry name" value="rluA_subfam"/>
    <property type="match status" value="1"/>
</dbReference>
<comment type="similarity">
    <text evidence="2 4">Belongs to the pseudouridine synthase RluA family.</text>
</comment>
<dbReference type="PANTHER" id="PTHR21600">
    <property type="entry name" value="MITOCHONDRIAL RNA PSEUDOURIDINE SYNTHASE"/>
    <property type="match status" value="1"/>
</dbReference>
<accession>A0A9D1UPG1</accession>
<dbReference type="InterPro" id="IPR006225">
    <property type="entry name" value="PsdUridine_synth_RluC/D"/>
</dbReference>
<evidence type="ECO:0000256" key="3">
    <source>
        <dbReference type="PIRSR" id="PIRSR606225-1"/>
    </source>
</evidence>
<dbReference type="Pfam" id="PF00849">
    <property type="entry name" value="PseudoU_synth_2"/>
    <property type="match status" value="1"/>
</dbReference>
<comment type="caution">
    <text evidence="6">The sequence shown here is derived from an EMBL/GenBank/DDBJ whole genome shotgun (WGS) entry which is preliminary data.</text>
</comment>
<evidence type="ECO:0000313" key="6">
    <source>
        <dbReference type="EMBL" id="HIW93945.1"/>
    </source>
</evidence>
<evidence type="ECO:0000259" key="5">
    <source>
        <dbReference type="Pfam" id="PF00849"/>
    </source>
</evidence>
<evidence type="ECO:0000313" key="7">
    <source>
        <dbReference type="Proteomes" id="UP000824192"/>
    </source>
</evidence>
<evidence type="ECO:0000256" key="4">
    <source>
        <dbReference type="RuleBase" id="RU362028"/>
    </source>
</evidence>
<dbReference type="EC" id="5.4.99.-" evidence="4"/>
<comment type="function">
    <text evidence="4">Responsible for synthesis of pseudouridine from uracil.</text>
</comment>
<name>A0A9D1UPG1_9FIRM</name>
<keyword evidence="4" id="KW-0413">Isomerase</keyword>
<dbReference type="InterPro" id="IPR006145">
    <property type="entry name" value="PsdUridine_synth_RsuA/RluA"/>
</dbReference>
<dbReference type="EMBL" id="DXGA01000106">
    <property type="protein sequence ID" value="HIW93945.1"/>
    <property type="molecule type" value="Genomic_DNA"/>
</dbReference>
<dbReference type="SUPFAM" id="SSF55120">
    <property type="entry name" value="Pseudouridine synthase"/>
    <property type="match status" value="1"/>
</dbReference>
<sequence>MEKRSARRLTLTVPPEQDGVKVDTLLRRTLGLSGTLVKKAKRLTDGILLDGRPVWVTASARAGQTLSVLVGDLPDAVGDIAPAPGPLDIVYEDEDILILNKSAGVAMHPSPGHDTDTLGNFVVNYYNQCGHSPIFRPVNRLDKGTSGLLCAAQHAHAHEKLKEALHTPAFQRVYLAVCEGVLPARSGVIDAPIGREEGSSIRRTVCPDGLPAQTEYEVLSSAHGRSLVRLTLTTGRTHQIRVHMAHIGCPLTGDFLYGTEIEAISRPALHSHQLTLCHPVTGQQMSWMAPLPDDMARLLEV</sequence>
<dbReference type="GO" id="GO:0009982">
    <property type="term" value="F:pseudouridine synthase activity"/>
    <property type="evidence" value="ECO:0007669"/>
    <property type="project" value="InterPro"/>
</dbReference>
<dbReference type="GO" id="GO:0000455">
    <property type="term" value="P:enzyme-directed rRNA pseudouridine synthesis"/>
    <property type="evidence" value="ECO:0007669"/>
    <property type="project" value="TreeGrafter"/>
</dbReference>
<feature type="active site" evidence="3">
    <location>
        <position position="142"/>
    </location>
</feature>
<dbReference type="GO" id="GO:0140098">
    <property type="term" value="F:catalytic activity, acting on RNA"/>
    <property type="evidence" value="ECO:0007669"/>
    <property type="project" value="UniProtKB-ARBA"/>
</dbReference>
<reference evidence="6" key="1">
    <citation type="journal article" date="2021" name="PeerJ">
        <title>Extensive microbial diversity within the chicken gut microbiome revealed by metagenomics and culture.</title>
        <authorList>
            <person name="Gilroy R."/>
            <person name="Ravi A."/>
            <person name="Getino M."/>
            <person name="Pursley I."/>
            <person name="Horton D.L."/>
            <person name="Alikhan N.F."/>
            <person name="Baker D."/>
            <person name="Gharbi K."/>
            <person name="Hall N."/>
            <person name="Watson M."/>
            <person name="Adriaenssens E.M."/>
            <person name="Foster-Nyarko E."/>
            <person name="Jarju S."/>
            <person name="Secka A."/>
            <person name="Antonio M."/>
            <person name="Oren A."/>
            <person name="Chaudhuri R.R."/>
            <person name="La Ragione R."/>
            <person name="Hildebrand F."/>
            <person name="Pallen M.J."/>
        </authorList>
    </citation>
    <scope>NUCLEOTIDE SEQUENCE</scope>
    <source>
        <strain evidence="6">ChiGjej6B6-1540</strain>
    </source>
</reference>
<dbReference type="GO" id="GO:0003723">
    <property type="term" value="F:RNA binding"/>
    <property type="evidence" value="ECO:0007669"/>
    <property type="project" value="InterPro"/>
</dbReference>
<dbReference type="CDD" id="cd02869">
    <property type="entry name" value="PseudoU_synth_RluA_like"/>
    <property type="match status" value="1"/>
</dbReference>
<dbReference type="InterPro" id="IPR050188">
    <property type="entry name" value="RluA_PseudoU_synthase"/>
</dbReference>
<evidence type="ECO:0000256" key="1">
    <source>
        <dbReference type="ARBA" id="ARBA00000073"/>
    </source>
</evidence>
<feature type="domain" description="Pseudouridine synthase RsuA/RluA-like" evidence="5">
    <location>
        <begin position="95"/>
        <end position="246"/>
    </location>
</feature>